<dbReference type="EMBL" id="JAWZYT010006901">
    <property type="protein sequence ID" value="KAK4287354.1"/>
    <property type="molecule type" value="Genomic_DNA"/>
</dbReference>
<protein>
    <recommendedName>
        <fullName evidence="3">Hedgehog protein Hint domain-containing protein</fullName>
    </recommendedName>
</protein>
<keyword evidence="5" id="KW-1185">Reference proteome</keyword>
<feature type="transmembrane region" description="Helical" evidence="2">
    <location>
        <begin position="315"/>
        <end position="340"/>
    </location>
</feature>
<name>A0AAE1NDY4_9EUCA</name>
<evidence type="ECO:0000256" key="2">
    <source>
        <dbReference type="SAM" id="Phobius"/>
    </source>
</evidence>
<keyword evidence="2" id="KW-0472">Membrane</keyword>
<proteinExistence type="predicted"/>
<dbReference type="CDD" id="cd00117">
    <property type="entry name" value="TFP"/>
    <property type="match status" value="1"/>
</dbReference>
<dbReference type="Pfam" id="PF01079">
    <property type="entry name" value="Hint"/>
    <property type="match status" value="1"/>
</dbReference>
<dbReference type="AlphaFoldDB" id="A0AAE1NDY4"/>
<dbReference type="PANTHER" id="PTHR11889">
    <property type="entry name" value="HEDGEHOG"/>
    <property type="match status" value="1"/>
</dbReference>
<dbReference type="InterPro" id="IPR050387">
    <property type="entry name" value="Hedgehog_Signaling"/>
</dbReference>
<evidence type="ECO:0000259" key="3">
    <source>
        <dbReference type="Pfam" id="PF01079"/>
    </source>
</evidence>
<dbReference type="Proteomes" id="UP001292094">
    <property type="component" value="Unassembled WGS sequence"/>
</dbReference>
<dbReference type="InterPro" id="IPR001767">
    <property type="entry name" value="Hedgehog_Hint"/>
</dbReference>
<feature type="region of interest" description="Disordered" evidence="1">
    <location>
        <begin position="113"/>
        <end position="142"/>
    </location>
</feature>
<feature type="non-terminal residue" evidence="4">
    <location>
        <position position="1"/>
    </location>
</feature>
<dbReference type="GO" id="GO:0016540">
    <property type="term" value="P:protein autoprocessing"/>
    <property type="evidence" value="ECO:0007669"/>
    <property type="project" value="InterPro"/>
</dbReference>
<dbReference type="PANTHER" id="PTHR11889:SF31">
    <property type="entry name" value="PROTEIN HEDGEHOG"/>
    <property type="match status" value="1"/>
</dbReference>
<comment type="caution">
    <text evidence="4">The sequence shown here is derived from an EMBL/GenBank/DDBJ whole genome shotgun (WGS) entry which is preliminary data.</text>
</comment>
<dbReference type="SUPFAM" id="SSF51294">
    <property type="entry name" value="Hedgehog/intein (Hint) domain"/>
    <property type="match status" value="1"/>
</dbReference>
<sequence length="342" mass="37291">VFGRDVVVGDVIFGVNGNDELERTQVLEITHHVTRGAYVPLTKEGTLIVDGIYVSCYASYRHALAHRFLAPVRLFPALLHLRPGFLRRLGAWAKSLVTGSAFVNSGTFSVATPTKNYPKNRKSPNHTPENYPKNRKLPQTADEVDEGEGEAYYIAFVKIIGRLLYRGERVGASVWKHVYRINKQANKQTNKQTNKMKTLSEISAGLMLLLLLLLLVKEGECRECYSCSDCSTVSTSTFTTTCPASCLAIVTCLAGKAPRVTRSCSLTNEPSGCSVISNPTDYTKACYCDDERCDPILGLSQDQLCDGAVSSFSSLASFALIFVAFFVVQVLGVGGGLGCLSF</sequence>
<evidence type="ECO:0000256" key="1">
    <source>
        <dbReference type="SAM" id="MobiDB-lite"/>
    </source>
</evidence>
<keyword evidence="2" id="KW-1133">Transmembrane helix</keyword>
<accession>A0AAE1NDY4</accession>
<feature type="domain" description="Hedgehog protein Hint" evidence="3">
    <location>
        <begin position="1"/>
        <end position="81"/>
    </location>
</feature>
<evidence type="ECO:0000313" key="4">
    <source>
        <dbReference type="EMBL" id="KAK4287354.1"/>
    </source>
</evidence>
<dbReference type="Gene3D" id="2.170.16.10">
    <property type="entry name" value="Hedgehog/Intein (Hint) domain"/>
    <property type="match status" value="1"/>
</dbReference>
<reference evidence="4" key="1">
    <citation type="submission" date="2023-11" db="EMBL/GenBank/DDBJ databases">
        <title>Genome assemblies of two species of porcelain crab, Petrolisthes cinctipes and Petrolisthes manimaculis (Anomura: Porcellanidae).</title>
        <authorList>
            <person name="Angst P."/>
        </authorList>
    </citation>
    <scope>NUCLEOTIDE SEQUENCE</scope>
    <source>
        <strain evidence="4">PB745_02</strain>
        <tissue evidence="4">Gill</tissue>
    </source>
</reference>
<dbReference type="InterPro" id="IPR036844">
    <property type="entry name" value="Hint_dom_sf"/>
</dbReference>
<keyword evidence="2" id="KW-0812">Transmembrane</keyword>
<evidence type="ECO:0000313" key="5">
    <source>
        <dbReference type="Proteomes" id="UP001292094"/>
    </source>
</evidence>
<organism evidence="4 5">
    <name type="scientific">Petrolisthes manimaculis</name>
    <dbReference type="NCBI Taxonomy" id="1843537"/>
    <lineage>
        <taxon>Eukaryota</taxon>
        <taxon>Metazoa</taxon>
        <taxon>Ecdysozoa</taxon>
        <taxon>Arthropoda</taxon>
        <taxon>Crustacea</taxon>
        <taxon>Multicrustacea</taxon>
        <taxon>Malacostraca</taxon>
        <taxon>Eumalacostraca</taxon>
        <taxon>Eucarida</taxon>
        <taxon>Decapoda</taxon>
        <taxon>Pleocyemata</taxon>
        <taxon>Anomura</taxon>
        <taxon>Galatheoidea</taxon>
        <taxon>Porcellanidae</taxon>
        <taxon>Petrolisthes</taxon>
    </lineage>
</organism>
<gene>
    <name evidence="4" type="ORF">Pmani_039569</name>
</gene>